<dbReference type="GO" id="GO:0006281">
    <property type="term" value="P:DNA repair"/>
    <property type="evidence" value="ECO:0007669"/>
    <property type="project" value="UniProtKB-KW"/>
</dbReference>
<evidence type="ECO:0000256" key="3">
    <source>
        <dbReference type="ARBA" id="ARBA00023204"/>
    </source>
</evidence>
<dbReference type="InterPro" id="IPR023170">
    <property type="entry name" value="HhH_base_excis_C"/>
</dbReference>
<dbReference type="Gene3D" id="1.10.1670.10">
    <property type="entry name" value="Helix-hairpin-Helix base-excision DNA repair enzymes (C-terminal)"/>
    <property type="match status" value="1"/>
</dbReference>
<evidence type="ECO:0000313" key="5">
    <source>
        <dbReference type="EMBL" id="MPM54417.1"/>
    </source>
</evidence>
<dbReference type="GO" id="GO:0016829">
    <property type="term" value="F:lyase activity"/>
    <property type="evidence" value="ECO:0007669"/>
    <property type="project" value="UniProtKB-KW"/>
</dbReference>
<gene>
    <name evidence="5" type="primary">ogg_1</name>
    <name evidence="5" type="ORF">SDC9_101195</name>
</gene>
<evidence type="ECO:0000256" key="2">
    <source>
        <dbReference type="ARBA" id="ARBA00022801"/>
    </source>
</evidence>
<proteinExistence type="predicted"/>
<keyword evidence="3" id="KW-0234">DNA repair</keyword>
<name>A0A645AN04_9ZZZZ</name>
<evidence type="ECO:0000256" key="4">
    <source>
        <dbReference type="ARBA" id="ARBA00023295"/>
    </source>
</evidence>
<dbReference type="GO" id="GO:0016799">
    <property type="term" value="F:hydrolase activity, hydrolyzing N-glycosyl compounds"/>
    <property type="evidence" value="ECO:0007669"/>
    <property type="project" value="InterPro"/>
</dbReference>
<accession>A0A645AN04</accession>
<dbReference type="Pfam" id="PF22175">
    <property type="entry name" value="Ogg-HhH"/>
    <property type="match status" value="1"/>
</dbReference>
<reference evidence="5" key="1">
    <citation type="submission" date="2019-08" db="EMBL/GenBank/DDBJ databases">
        <authorList>
            <person name="Kucharzyk K."/>
            <person name="Murdoch R.W."/>
            <person name="Higgins S."/>
            <person name="Loffler F."/>
        </authorList>
    </citation>
    <scope>NUCLEOTIDE SEQUENCE</scope>
</reference>
<keyword evidence="1" id="KW-0227">DNA damage</keyword>
<dbReference type="AlphaFoldDB" id="A0A645AN04"/>
<keyword evidence="4" id="KW-0326">Glycosidase</keyword>
<sequence>MKESSHFLRNIGYKNLAIIDRHILRALEFCGVIESINPPKNEKQYIAIEKKFYEYSLEIGIDMDVLDLLFFAHATGLVLK</sequence>
<keyword evidence="2" id="KW-0378">Hydrolase</keyword>
<evidence type="ECO:0000256" key="1">
    <source>
        <dbReference type="ARBA" id="ARBA00022763"/>
    </source>
</evidence>
<dbReference type="InterPro" id="IPR012092">
    <property type="entry name" value="DNA_glyclase/AP_lyase_Ogg"/>
</dbReference>
<dbReference type="GO" id="GO:0003906">
    <property type="term" value="F:DNA-(apurinic or apyrimidinic site) endonuclease activity"/>
    <property type="evidence" value="ECO:0007669"/>
    <property type="project" value="InterPro"/>
</dbReference>
<protein>
    <submittedName>
        <fullName evidence="5">Putative N-glycosylase/DNA lyase</fullName>
    </submittedName>
</protein>
<keyword evidence="5" id="KW-0456">Lyase</keyword>
<dbReference type="EMBL" id="VSSQ01014791">
    <property type="protein sequence ID" value="MPM54417.1"/>
    <property type="molecule type" value="Genomic_DNA"/>
</dbReference>
<organism evidence="5">
    <name type="scientific">bioreactor metagenome</name>
    <dbReference type="NCBI Taxonomy" id="1076179"/>
    <lineage>
        <taxon>unclassified sequences</taxon>
        <taxon>metagenomes</taxon>
        <taxon>ecological metagenomes</taxon>
    </lineage>
</organism>
<comment type="caution">
    <text evidence="5">The sequence shown here is derived from an EMBL/GenBank/DDBJ whole genome shotgun (WGS) entry which is preliminary data.</text>
</comment>